<proteinExistence type="predicted"/>
<dbReference type="Gene3D" id="1.20.144.10">
    <property type="entry name" value="Phosphatidic acid phosphatase type 2/haloperoxidase"/>
    <property type="match status" value="2"/>
</dbReference>
<dbReference type="EMBL" id="JBHMDO010000017">
    <property type="protein sequence ID" value="MFB9326333.1"/>
    <property type="molecule type" value="Genomic_DNA"/>
</dbReference>
<evidence type="ECO:0000256" key="2">
    <source>
        <dbReference type="SAM" id="SignalP"/>
    </source>
</evidence>
<evidence type="ECO:0000313" key="4">
    <source>
        <dbReference type="EMBL" id="MFB9326333.1"/>
    </source>
</evidence>
<dbReference type="Pfam" id="PF01569">
    <property type="entry name" value="PAP2"/>
    <property type="match status" value="2"/>
</dbReference>
<dbReference type="NCBIfam" id="TIGR02601">
    <property type="entry name" value="autotrns_rpt"/>
    <property type="match status" value="2"/>
</dbReference>
<dbReference type="InterPro" id="IPR013425">
    <property type="entry name" value="Autotrns_rpt"/>
</dbReference>
<dbReference type="SUPFAM" id="SSF48317">
    <property type="entry name" value="Acid phosphatase/Vanadium-dependent haloperoxidase"/>
    <property type="match status" value="2"/>
</dbReference>
<reference evidence="4 5" key="1">
    <citation type="submission" date="2024-09" db="EMBL/GenBank/DDBJ databases">
        <authorList>
            <person name="Sun Q."/>
            <person name="Mori K."/>
        </authorList>
    </citation>
    <scope>NUCLEOTIDE SEQUENCE [LARGE SCALE GENOMIC DNA]</scope>
    <source>
        <strain evidence="4 5">TISTR 2452</strain>
    </source>
</reference>
<evidence type="ECO:0000259" key="3">
    <source>
        <dbReference type="PROSITE" id="PS51272"/>
    </source>
</evidence>
<sequence>MTVKRNFATATGLFLLMNTMLGSYASAESLPSIEAALAGPVPVELPTAPAWGHFVDSYKNNISDNKTVASNPSIGVLSQMLELWTPGSAWDNGTKLNSAVLDANIQKNIDIAAKRTQAEADQAYYDDRRKQSYSAIDGLGSLADVYREKAGATTTITDIPADATTKKYDDGGTDAGDPNSELGRIVTLVKTLRGNYSSTTPAKNFYSYKRPFRWANDTSIIVPTLVPAISTTPATDGGFPSGHTNASYLSAFAMAYAVPERFQELLTRASELGNSRIVAGMHSPLDVIGGRVMATALSAAILADPDNAAVKQAAYDEARTKLLTQTGTAEDRFSDYEKNKAQYTERLTYGFSAIGETARPMIVPKGAEVLLETRLPYLDADQRREVLATTGLPSGYPVLDDPEGWGRLNLFAAADGYGAMNSDVTVTMDTAKGGFHAQDHWRNNIAGSGKLTKAGTGTLELQGNNTYAGGTIVSGGTLEGESATAFGTGNVAVTEGTLVEQVAGKMTIGGNFEQAATGTLELNVGSASDVLEVKGAVKADGKLRLKFSDSYVPAGNETITILTHAAGQRTGEFVAVETVGLPDAYKATVNYLSDRIEVEIDNGTAPAWGYFVDTYKTNQASNTTVESNASIGVLSEFLKLWKPGSSWDNGTKLNSAVLDANIQKVVDIAKTRTQAEADQAYFDDRRKQSYGAIEGLGSLTDVYRTKAGATTTINDIPADATTKKYDDGGTDAGDPASELGRIVTLVKTLRGNYSSTNPAKGFYSYMRPFRWANDTSVIVPTLVPAMSATPATDGGFPSGHTNASYLSAYAMAYAVPERFQELLTRASEMGNSRVVAGMHSPLDVIGGRVMATALSAAILADPDNADVKQAAYDEAHAKLLTQTGTAQDRFADYAKNKAQFTERLTYGFTQIGDTTKAMTVPKGAEVLLETRLPYLDSAQRRSVLATTGLPSGYPVLDDPEGWGRLNLFAAADGYGAFNNDVTVTMDAAKGGFHAQDQWRNNISGTGKLTKAGSGTLKLQGSNTYTGGTIVNGGTIAGETAMAFGTGDVAVNAGTLVEQVAGKMTIGGSYVQAADGVLELNVGSATDVLEVKGAVKADGKLRLKFASNYVPAEGTLTLISHGSSQRTGQFAAVETTGLPSGYTATMNYQADGIKVAIDDGVSNTPSPSNPTAPIVTTPAADWAITGDANGQTLTVKATADAAGKANVDVQDAQVNALLEKVSALTGAELTAELKVEAGAEAKSFGIALSKAAIGKLSDSKATMVEVTTPLGTIVLDKAVLEVLKKTTGDKVRTEFAATETVAFSSETSSLVGTRPVVNVTIQSGSTNVTSFDSNEVEIRIPYQATQGEDANAIVVSYIDANSKPQILVNSSYNSTAGQVIFTTDHLSTYAVSYNKMSFSDKTNHWASSYITYLSARGIASGSGNGLFAPNADITRAEFAKMLAGIANVDVSGYTSSTFSDVQAGDWHLPYVAWAAEQNIVNGNEKQQFQPNARISREEMAVMLKRFADVTGVALPTTGGAASFEDQAKISVWAVDAVGALSQTGLLAGKGNGEFDPQGSATRAEAAKVVTVLLLSARN</sequence>
<feature type="chain" id="PRO_5046987664" evidence="2">
    <location>
        <begin position="26"/>
        <end position="1577"/>
    </location>
</feature>
<dbReference type="InterPro" id="IPR000326">
    <property type="entry name" value="PAP2/HPO"/>
</dbReference>
<protein>
    <submittedName>
        <fullName evidence="4">S-layer homology domain-containing protein</fullName>
    </submittedName>
</protein>
<keyword evidence="5" id="KW-1185">Reference proteome</keyword>
<keyword evidence="1 2" id="KW-0732">Signal</keyword>
<dbReference type="PANTHER" id="PTHR35037:SF3">
    <property type="entry name" value="C-TERMINAL REGION OF AIDA-LIKE PROTEIN"/>
    <property type="match status" value="1"/>
</dbReference>
<dbReference type="Proteomes" id="UP001589747">
    <property type="component" value="Unassembled WGS sequence"/>
</dbReference>
<dbReference type="InterPro" id="IPR001011">
    <property type="entry name" value="Acid_Pase_classA_bac"/>
</dbReference>
<dbReference type="InterPro" id="IPR011050">
    <property type="entry name" value="Pectin_lyase_fold/virulence"/>
</dbReference>
<dbReference type="RefSeq" id="WP_377493503.1">
    <property type="nucleotide sequence ID" value="NZ_JBHMDO010000017.1"/>
</dbReference>
<comment type="caution">
    <text evidence="4">The sequence shown here is derived from an EMBL/GenBank/DDBJ whole genome shotgun (WGS) entry which is preliminary data.</text>
</comment>
<dbReference type="InterPro" id="IPR001119">
    <property type="entry name" value="SLH_dom"/>
</dbReference>
<dbReference type="Pfam" id="PF12951">
    <property type="entry name" value="PATR"/>
    <property type="match status" value="2"/>
</dbReference>
<dbReference type="InterPro" id="IPR036938">
    <property type="entry name" value="PAP2/HPO_sf"/>
</dbReference>
<gene>
    <name evidence="4" type="ORF">ACFFSY_10445</name>
</gene>
<feature type="domain" description="SLH" evidence="3">
    <location>
        <begin position="1519"/>
        <end position="1577"/>
    </location>
</feature>
<dbReference type="InterPro" id="IPR051551">
    <property type="entry name" value="Autotransporter_adhesion"/>
</dbReference>
<dbReference type="SUPFAM" id="SSF51126">
    <property type="entry name" value="Pectin lyase-like"/>
    <property type="match status" value="2"/>
</dbReference>
<organism evidence="4 5">
    <name type="scientific">Paenibacillus aurantiacus</name>
    <dbReference type="NCBI Taxonomy" id="1936118"/>
    <lineage>
        <taxon>Bacteria</taxon>
        <taxon>Bacillati</taxon>
        <taxon>Bacillota</taxon>
        <taxon>Bacilli</taxon>
        <taxon>Bacillales</taxon>
        <taxon>Paenibacillaceae</taxon>
        <taxon>Paenibacillus</taxon>
    </lineage>
</organism>
<accession>A0ABV5KM73</accession>
<dbReference type="CDD" id="cd03397">
    <property type="entry name" value="PAP2_acid_phosphatase"/>
    <property type="match status" value="2"/>
</dbReference>
<feature type="signal peptide" evidence="2">
    <location>
        <begin position="1"/>
        <end position="25"/>
    </location>
</feature>
<dbReference type="PROSITE" id="PS51272">
    <property type="entry name" value="SLH"/>
    <property type="match status" value="3"/>
</dbReference>
<name>A0ABV5KM73_9BACL</name>
<evidence type="ECO:0000256" key="1">
    <source>
        <dbReference type="ARBA" id="ARBA00022729"/>
    </source>
</evidence>
<feature type="domain" description="SLH" evidence="3">
    <location>
        <begin position="1392"/>
        <end position="1455"/>
    </location>
</feature>
<feature type="domain" description="SLH" evidence="3">
    <location>
        <begin position="1456"/>
        <end position="1516"/>
    </location>
</feature>
<dbReference type="Pfam" id="PF00395">
    <property type="entry name" value="SLH"/>
    <property type="match status" value="3"/>
</dbReference>
<evidence type="ECO:0000313" key="5">
    <source>
        <dbReference type="Proteomes" id="UP001589747"/>
    </source>
</evidence>
<dbReference type="SMART" id="SM00014">
    <property type="entry name" value="acidPPc"/>
    <property type="match status" value="2"/>
</dbReference>
<dbReference type="PANTHER" id="PTHR35037">
    <property type="entry name" value="C-TERMINAL REGION OF AIDA-LIKE PROTEIN"/>
    <property type="match status" value="1"/>
</dbReference>